<dbReference type="STRING" id="1563681.BFP71_05650"/>
<organism evidence="1 2">
    <name type="scientific">Roseivirga misakiensis</name>
    <dbReference type="NCBI Taxonomy" id="1563681"/>
    <lineage>
        <taxon>Bacteria</taxon>
        <taxon>Pseudomonadati</taxon>
        <taxon>Bacteroidota</taxon>
        <taxon>Cytophagia</taxon>
        <taxon>Cytophagales</taxon>
        <taxon>Roseivirgaceae</taxon>
        <taxon>Roseivirga</taxon>
    </lineage>
</organism>
<dbReference type="RefSeq" id="WP_069834453.1">
    <property type="nucleotide sequence ID" value="NZ_MDGQ01000003.1"/>
</dbReference>
<dbReference type="SUPFAM" id="SSF56281">
    <property type="entry name" value="Metallo-hydrolase/oxidoreductase"/>
    <property type="match status" value="1"/>
</dbReference>
<reference evidence="1 2" key="1">
    <citation type="submission" date="2016-08" db="EMBL/GenBank/DDBJ databases">
        <title>Draft genome of Fabibacter sp. strain SK-8.</title>
        <authorList>
            <person name="Wong S.-K."/>
            <person name="Hamasaki K."/>
            <person name="Yoshizawa S."/>
        </authorList>
    </citation>
    <scope>NUCLEOTIDE SEQUENCE [LARGE SCALE GENOMIC DNA]</scope>
    <source>
        <strain evidence="1 2">SK-8</strain>
    </source>
</reference>
<dbReference type="PANTHER" id="PTHR43546">
    <property type="entry name" value="UPF0173 METAL-DEPENDENT HYDROLASE MJ1163-RELATED"/>
    <property type="match status" value="1"/>
</dbReference>
<comment type="caution">
    <text evidence="1">The sequence shown here is derived from an EMBL/GenBank/DDBJ whole genome shotgun (WGS) entry which is preliminary data.</text>
</comment>
<proteinExistence type="predicted"/>
<dbReference type="Pfam" id="PF13483">
    <property type="entry name" value="Lactamase_B_3"/>
    <property type="match status" value="1"/>
</dbReference>
<dbReference type="Proteomes" id="UP000095552">
    <property type="component" value="Unassembled WGS sequence"/>
</dbReference>
<sequence length="265" mass="30250">MKHLFIVLSLFLPLALVGQNLEITYIANEGVLIANNNQKVLIDALFDDFYKQYSSPSEKVVTSMMASENPFEQVKVVLTTHMHRDHFEANITGEFLKEHQESRFLSSNQVRDELKAKYVDFSSIQGRVKAYVRGVHTLKDEINGVTVYSFFIYHAGGERTRSIENMGFIVEVGDKRVLHLGDSDMNPDRFKEVDLAKYEIDVALVPYWYMTSDAGIDIINNSIKAKQLIGIHYPKAPSKTALEQIEKNYPQAKVFQKAMETFISN</sequence>
<protein>
    <submittedName>
        <fullName evidence="1">Uncharacterized protein</fullName>
    </submittedName>
</protein>
<dbReference type="InterPro" id="IPR050114">
    <property type="entry name" value="UPF0173_UPF0282_UlaG_hydrolase"/>
</dbReference>
<gene>
    <name evidence="1" type="ORF">BFP71_05650</name>
</gene>
<dbReference type="AlphaFoldDB" id="A0A1E5T6Y7"/>
<dbReference type="InterPro" id="IPR036866">
    <property type="entry name" value="RibonucZ/Hydroxyglut_hydro"/>
</dbReference>
<evidence type="ECO:0000313" key="2">
    <source>
        <dbReference type="Proteomes" id="UP000095552"/>
    </source>
</evidence>
<keyword evidence="2" id="KW-1185">Reference proteome</keyword>
<dbReference type="Gene3D" id="3.60.15.10">
    <property type="entry name" value="Ribonuclease Z/Hydroxyacylglutathione hydrolase-like"/>
    <property type="match status" value="1"/>
</dbReference>
<name>A0A1E5T6Y7_9BACT</name>
<accession>A0A1E5T6Y7</accession>
<evidence type="ECO:0000313" key="1">
    <source>
        <dbReference type="EMBL" id="OEK07141.1"/>
    </source>
</evidence>
<dbReference type="EMBL" id="MDGQ01000003">
    <property type="protein sequence ID" value="OEK07141.1"/>
    <property type="molecule type" value="Genomic_DNA"/>
</dbReference>